<evidence type="ECO:0000313" key="4">
    <source>
        <dbReference type="Proteomes" id="UP000005408"/>
    </source>
</evidence>
<protein>
    <recommendedName>
        <fullName evidence="5">N-acetylserotonin O-methyltransferase-like protein</fullName>
    </recommendedName>
</protein>
<proteinExistence type="inferred from homology"/>
<dbReference type="Proteomes" id="UP000005408">
    <property type="component" value="Unassembled WGS sequence"/>
</dbReference>
<keyword evidence="4" id="KW-1185">Reference proteome</keyword>
<dbReference type="SUPFAM" id="SSF52972">
    <property type="entry name" value="ITPase-like"/>
    <property type="match status" value="1"/>
</dbReference>
<dbReference type="HAMAP" id="MF_00528">
    <property type="entry name" value="Maf"/>
    <property type="match status" value="1"/>
</dbReference>
<name>A0A8W8KPS6_MAGGI</name>
<dbReference type="InterPro" id="IPR029001">
    <property type="entry name" value="ITPase-like_fam"/>
</dbReference>
<dbReference type="PANTHER" id="PTHR43213:SF5">
    <property type="entry name" value="BIFUNCTIONAL DTTP_UTP PYROPHOSPHATASE_METHYLTRANSFERASE PROTEIN-RELATED"/>
    <property type="match status" value="1"/>
</dbReference>
<dbReference type="PIRSF" id="PIRSF006305">
    <property type="entry name" value="Maf"/>
    <property type="match status" value="1"/>
</dbReference>
<dbReference type="NCBIfam" id="TIGR00172">
    <property type="entry name" value="maf"/>
    <property type="match status" value="1"/>
</dbReference>
<dbReference type="CDD" id="cd00555">
    <property type="entry name" value="Maf"/>
    <property type="match status" value="1"/>
</dbReference>
<evidence type="ECO:0000313" key="3">
    <source>
        <dbReference type="EnsemblMetazoa" id="G24789.3:cds"/>
    </source>
</evidence>
<keyword evidence="2" id="KW-0378">Hydrolase</keyword>
<evidence type="ECO:0000256" key="2">
    <source>
        <dbReference type="ARBA" id="ARBA00022801"/>
    </source>
</evidence>
<evidence type="ECO:0000256" key="1">
    <source>
        <dbReference type="ARBA" id="ARBA00001968"/>
    </source>
</evidence>
<dbReference type="InterPro" id="IPR003697">
    <property type="entry name" value="Maf-like"/>
</dbReference>
<accession>A0A8W8KPS6</accession>
<comment type="cofactor">
    <cofactor evidence="1">
        <name>a divalent metal cation</name>
        <dbReference type="ChEBI" id="CHEBI:60240"/>
    </cofactor>
</comment>
<dbReference type="Gene3D" id="3.90.950.10">
    <property type="match status" value="1"/>
</dbReference>
<dbReference type="PANTHER" id="PTHR43213">
    <property type="entry name" value="BIFUNCTIONAL DTTP/UTP PYROPHOSPHATASE/METHYLTRANSFERASE PROTEIN-RELATED"/>
    <property type="match status" value="1"/>
</dbReference>
<reference evidence="3" key="1">
    <citation type="submission" date="2022-08" db="UniProtKB">
        <authorList>
            <consortium name="EnsemblMetazoa"/>
        </authorList>
    </citation>
    <scope>IDENTIFICATION</scope>
    <source>
        <strain evidence="3">05x7-T-G4-1.051#20</strain>
    </source>
</reference>
<dbReference type="Pfam" id="PF02545">
    <property type="entry name" value="Maf"/>
    <property type="match status" value="1"/>
</dbReference>
<evidence type="ECO:0008006" key="5">
    <source>
        <dbReference type="Google" id="ProtNLM"/>
    </source>
</evidence>
<organism evidence="3 4">
    <name type="scientific">Magallana gigas</name>
    <name type="common">Pacific oyster</name>
    <name type="synonym">Crassostrea gigas</name>
    <dbReference type="NCBI Taxonomy" id="29159"/>
    <lineage>
        <taxon>Eukaryota</taxon>
        <taxon>Metazoa</taxon>
        <taxon>Spiralia</taxon>
        <taxon>Lophotrochozoa</taxon>
        <taxon>Mollusca</taxon>
        <taxon>Bivalvia</taxon>
        <taxon>Autobranchia</taxon>
        <taxon>Pteriomorphia</taxon>
        <taxon>Ostreida</taxon>
        <taxon>Ostreoidea</taxon>
        <taxon>Ostreidae</taxon>
        <taxon>Magallana</taxon>
    </lineage>
</organism>
<dbReference type="GO" id="GO:0047429">
    <property type="term" value="F:nucleoside triphosphate diphosphatase activity"/>
    <property type="evidence" value="ECO:0007669"/>
    <property type="project" value="InterPro"/>
</dbReference>
<dbReference type="EnsemblMetazoa" id="G24789.3">
    <property type="protein sequence ID" value="G24789.3:cds"/>
    <property type="gene ID" value="G24789"/>
</dbReference>
<dbReference type="AlphaFoldDB" id="A0A8W8KPS6"/>
<sequence length="210" mass="23503">NSTRIVLASSSPRRKQILGNINLKFDTAKSNFEENLDKSSFSSPIEYVRETARQKILEVAQRLYQEEPPPELIIGADTIVTDGKNIFEKPSSKDHAIQMLTSFSGKSHKVLTCVVLVTPKSSKTFKGRDTLNDQLDITQFEEISEVFMPELPKEVIKSYVDTGESMDKAGGYGIQAIGGSLISGIRGDYFNVMGFPLHKFCVELRNIYKM</sequence>